<keyword evidence="1" id="KW-0808">Transferase</keyword>
<comment type="caution">
    <text evidence="1">The sequence shown here is derived from an EMBL/GenBank/DDBJ whole genome shotgun (WGS) entry which is preliminary data.</text>
</comment>
<dbReference type="GO" id="GO:0008168">
    <property type="term" value="F:methyltransferase activity"/>
    <property type="evidence" value="ECO:0007669"/>
    <property type="project" value="UniProtKB-KW"/>
</dbReference>
<protein>
    <submittedName>
        <fullName evidence="1">Class I SAM-dependent methyltransferase</fullName>
    </submittedName>
</protein>
<proteinExistence type="predicted"/>
<dbReference type="CDD" id="cd02440">
    <property type="entry name" value="AdoMet_MTases"/>
    <property type="match status" value="1"/>
</dbReference>
<evidence type="ECO:0000313" key="2">
    <source>
        <dbReference type="Proteomes" id="UP000326570"/>
    </source>
</evidence>
<reference evidence="1 2" key="1">
    <citation type="submission" date="2019-09" db="EMBL/GenBank/DDBJ databases">
        <title>Genome sequence of Adhaeribacter sp. M2.</title>
        <authorList>
            <person name="Srinivasan S."/>
        </authorList>
    </citation>
    <scope>NUCLEOTIDE SEQUENCE [LARGE SCALE GENOMIC DNA]</scope>
    <source>
        <strain evidence="1 2">M2</strain>
    </source>
</reference>
<dbReference type="EMBL" id="VTWT01000013">
    <property type="protein sequence ID" value="KAA9325157.1"/>
    <property type="molecule type" value="Genomic_DNA"/>
</dbReference>
<dbReference type="Gene3D" id="3.40.50.150">
    <property type="entry name" value="Vaccinia Virus protein VP39"/>
    <property type="match status" value="1"/>
</dbReference>
<accession>A0A5N1IML0</accession>
<keyword evidence="2" id="KW-1185">Reference proteome</keyword>
<dbReference type="GO" id="GO:0032259">
    <property type="term" value="P:methylation"/>
    <property type="evidence" value="ECO:0007669"/>
    <property type="project" value="UniProtKB-KW"/>
</dbReference>
<dbReference type="Proteomes" id="UP000326570">
    <property type="component" value="Unassembled WGS sequence"/>
</dbReference>
<sequence>MLETLLPIVEKQLLFNRKKNLFCEPELSNFGFSPVVFAFIRENSAALKNVSNLEVETLADSLVNKAIEALCQANQFYYFNSFDRTALKKVYLKLLHEIKQLPAGEEEDALASLAPRHYRALQRWLRSSNPFARTLYSTAEPYLKQEVVCGEYAAQTQLKVLNIDPGKILEPVLDLGCGQQAFLVNHLRKLGREAFGIDRNVTPDEFLFQADWFEFDLIPGKWGTIISNLGFSNHFQHHHLRVNGDYAKYGQRYMEILNALKPGGTFYYAPDLPFIETYLDPSEFKLEKTAIEGTDYYASCITKTCA</sequence>
<name>A0A5N1IML0_9BACT</name>
<dbReference type="RefSeq" id="WP_150905740.1">
    <property type="nucleotide sequence ID" value="NZ_VTWT01000013.1"/>
</dbReference>
<gene>
    <name evidence="1" type="ORF">F0P94_18155</name>
</gene>
<dbReference type="SUPFAM" id="SSF53335">
    <property type="entry name" value="S-adenosyl-L-methionine-dependent methyltransferases"/>
    <property type="match status" value="1"/>
</dbReference>
<evidence type="ECO:0000313" key="1">
    <source>
        <dbReference type="EMBL" id="KAA9325157.1"/>
    </source>
</evidence>
<dbReference type="InterPro" id="IPR029063">
    <property type="entry name" value="SAM-dependent_MTases_sf"/>
</dbReference>
<keyword evidence="1" id="KW-0489">Methyltransferase</keyword>
<dbReference type="AlphaFoldDB" id="A0A5N1IML0"/>
<organism evidence="1 2">
    <name type="scientific">Adhaeribacter soli</name>
    <dbReference type="NCBI Taxonomy" id="2607655"/>
    <lineage>
        <taxon>Bacteria</taxon>
        <taxon>Pseudomonadati</taxon>
        <taxon>Bacteroidota</taxon>
        <taxon>Cytophagia</taxon>
        <taxon>Cytophagales</taxon>
        <taxon>Hymenobacteraceae</taxon>
        <taxon>Adhaeribacter</taxon>
    </lineage>
</organism>